<dbReference type="Proteomes" id="UP000053593">
    <property type="component" value="Unassembled WGS sequence"/>
</dbReference>
<protein>
    <submittedName>
        <fullName evidence="2">Uncharacterized protein</fullName>
    </submittedName>
</protein>
<dbReference type="HOGENOM" id="CLU_1077909_0_0_1"/>
<dbReference type="Pfam" id="PF14441">
    <property type="entry name" value="OTT_1508_deam"/>
    <property type="match status" value="1"/>
</dbReference>
<keyword evidence="3" id="KW-1185">Reference proteome</keyword>
<sequence>MKYDIETQHFEKAQAPQENSIPVQSGEDEDNDDSLEYKHEAGKTNGRQLCHCIDAALGWHMACLMVWEVLNQDFFQNTTFSLHHVCPPKHLYTDDKVAEFFNTTTHLDTHIDAGTLKMIVQSAGCGKAHAEALLVTLLLLQSSSSEIPQMSISMCKKCCLLCWLLIQTLNSKKKALIGLSIRTHGTLFPWIAPEGLSEEICSEILMKLKMLESSLSGNHSCQSSGAASEFEYGEGIPTSIYAPDALSNAIAKHHGQR</sequence>
<dbReference type="InterPro" id="IPR027796">
    <property type="entry name" value="OTT_1508_deam-like"/>
</dbReference>
<gene>
    <name evidence="2" type="ORF">GYMLUDRAFT_253373</name>
</gene>
<organism evidence="2 3">
    <name type="scientific">Collybiopsis luxurians FD-317 M1</name>
    <dbReference type="NCBI Taxonomy" id="944289"/>
    <lineage>
        <taxon>Eukaryota</taxon>
        <taxon>Fungi</taxon>
        <taxon>Dikarya</taxon>
        <taxon>Basidiomycota</taxon>
        <taxon>Agaricomycotina</taxon>
        <taxon>Agaricomycetes</taxon>
        <taxon>Agaricomycetidae</taxon>
        <taxon>Agaricales</taxon>
        <taxon>Marasmiineae</taxon>
        <taxon>Omphalotaceae</taxon>
        <taxon>Collybiopsis</taxon>
        <taxon>Collybiopsis luxurians</taxon>
    </lineage>
</organism>
<reference evidence="2 3" key="1">
    <citation type="submission" date="2014-04" db="EMBL/GenBank/DDBJ databases">
        <title>Evolutionary Origins and Diversification of the Mycorrhizal Mutualists.</title>
        <authorList>
            <consortium name="DOE Joint Genome Institute"/>
            <consortium name="Mycorrhizal Genomics Consortium"/>
            <person name="Kohler A."/>
            <person name="Kuo A."/>
            <person name="Nagy L.G."/>
            <person name="Floudas D."/>
            <person name="Copeland A."/>
            <person name="Barry K.W."/>
            <person name="Cichocki N."/>
            <person name="Veneault-Fourrey C."/>
            <person name="LaButti K."/>
            <person name="Lindquist E.A."/>
            <person name="Lipzen A."/>
            <person name="Lundell T."/>
            <person name="Morin E."/>
            <person name="Murat C."/>
            <person name="Riley R."/>
            <person name="Ohm R."/>
            <person name="Sun H."/>
            <person name="Tunlid A."/>
            <person name="Henrissat B."/>
            <person name="Grigoriev I.V."/>
            <person name="Hibbett D.S."/>
            <person name="Martin F."/>
        </authorList>
    </citation>
    <scope>NUCLEOTIDE SEQUENCE [LARGE SCALE GENOMIC DNA]</scope>
    <source>
        <strain evidence="2 3">FD-317 M1</strain>
    </source>
</reference>
<name>A0A0D0BKN1_9AGAR</name>
<feature type="compositionally biased region" description="Basic and acidic residues" evidence="1">
    <location>
        <begin position="1"/>
        <end position="12"/>
    </location>
</feature>
<dbReference type="AlphaFoldDB" id="A0A0D0BKN1"/>
<proteinExistence type="predicted"/>
<feature type="region of interest" description="Disordered" evidence="1">
    <location>
        <begin position="1"/>
        <end position="34"/>
    </location>
</feature>
<dbReference type="OrthoDB" id="10677411at2759"/>
<evidence type="ECO:0000313" key="2">
    <source>
        <dbReference type="EMBL" id="KIK49989.1"/>
    </source>
</evidence>
<evidence type="ECO:0000313" key="3">
    <source>
        <dbReference type="Proteomes" id="UP000053593"/>
    </source>
</evidence>
<dbReference type="EMBL" id="KN834944">
    <property type="protein sequence ID" value="KIK49989.1"/>
    <property type="molecule type" value="Genomic_DNA"/>
</dbReference>
<evidence type="ECO:0000256" key="1">
    <source>
        <dbReference type="SAM" id="MobiDB-lite"/>
    </source>
</evidence>
<accession>A0A0D0BKN1</accession>